<accession>A0ACC6QAQ1</accession>
<name>A0ACC6QAQ1_9ACTN</name>
<gene>
    <name evidence="1" type="ORF">WKI58_03280</name>
</gene>
<organism evidence="1 2">
    <name type="scientific">Streptomyces pratisoli</name>
    <dbReference type="NCBI Taxonomy" id="3139917"/>
    <lineage>
        <taxon>Bacteria</taxon>
        <taxon>Bacillati</taxon>
        <taxon>Actinomycetota</taxon>
        <taxon>Actinomycetes</taxon>
        <taxon>Kitasatosporales</taxon>
        <taxon>Streptomycetaceae</taxon>
        <taxon>Streptomyces</taxon>
    </lineage>
</organism>
<evidence type="ECO:0000313" key="1">
    <source>
        <dbReference type="EMBL" id="MEJ8655558.1"/>
    </source>
</evidence>
<proteinExistence type="predicted"/>
<dbReference type="Proteomes" id="UP001375539">
    <property type="component" value="Unassembled WGS sequence"/>
</dbReference>
<keyword evidence="2" id="KW-1185">Reference proteome</keyword>
<protein>
    <submittedName>
        <fullName evidence="1">Uncharacterized protein</fullName>
    </submittedName>
</protein>
<sequence length="160" mass="17232">MPHVGVERLGAGDREHDTGTAQALLRSCDDDGRVRGPELRGTMARAAEGATSDATQDTVPEASETDEPWIGWDTRGPHVVADFPLFAPPAQWEAETRGPQTLQPDYTYELAFGDPDDAYVYSASVTFDVDHLARVPAGEVLTRQGAMTKGAFEGLARKAC</sequence>
<reference evidence="1" key="1">
    <citation type="submission" date="2024-03" db="EMBL/GenBank/DDBJ databases">
        <title>Novel Streptomyces species of biotechnological and ecological value are a feature of Machair soil.</title>
        <authorList>
            <person name="Prole J.R."/>
            <person name="Goodfellow M."/>
            <person name="Allenby N."/>
            <person name="Ward A.C."/>
        </authorList>
    </citation>
    <scope>NUCLEOTIDE SEQUENCE</scope>
    <source>
        <strain evidence="1">MS1.AVA.4</strain>
    </source>
</reference>
<evidence type="ECO:0000313" key="2">
    <source>
        <dbReference type="Proteomes" id="UP001375539"/>
    </source>
</evidence>
<comment type="caution">
    <text evidence="1">The sequence shown here is derived from an EMBL/GenBank/DDBJ whole genome shotgun (WGS) entry which is preliminary data.</text>
</comment>
<dbReference type="EMBL" id="JBBKAI010000002">
    <property type="protein sequence ID" value="MEJ8655558.1"/>
    <property type="molecule type" value="Genomic_DNA"/>
</dbReference>